<name>A0A2P5HS56_DIAHE</name>
<gene>
    <name evidence="2" type="ORF">DHEL01_v208512</name>
</gene>
<comment type="caution">
    <text evidence="2">The sequence shown here is derived from an EMBL/GenBank/DDBJ whole genome shotgun (WGS) entry which is preliminary data.</text>
</comment>
<dbReference type="AlphaFoldDB" id="A0A2P5HS56"/>
<feature type="compositionally biased region" description="Polar residues" evidence="1">
    <location>
        <begin position="172"/>
        <end position="181"/>
    </location>
</feature>
<keyword evidence="3" id="KW-1185">Reference proteome</keyword>
<sequence>MGPMCPMQTGGGFRGPPIPLVVVPIVYQLMRSNPDLKLTKYVRDLLSKGGPVSVAENAHYVIQYMLSKVPSNVIYWFGTKVLQLKPEVAMQTTEFLKSRIELEPPPPEQSLAGSDIGRLASSDALTIPSDVERRLEKLEMDYQMLQEKHTESLKLLTYKTEDVVEIPRELPSPTSADTTTLPPSPAPKQLLGHLETPAAQPLSSRPAASELETQALLQEIGLRLGKVVLEWAGDMMKQSLTSAVTTKIPSESKLGAAGIDLGSRLAKSLITT</sequence>
<evidence type="ECO:0000313" key="2">
    <source>
        <dbReference type="EMBL" id="POS73096.1"/>
    </source>
</evidence>
<reference evidence="2" key="1">
    <citation type="submission" date="2017-09" db="EMBL/GenBank/DDBJ databases">
        <title>Polyketide synthases of a Diaporthe helianthi virulent isolate.</title>
        <authorList>
            <person name="Baroncelli R."/>
        </authorList>
    </citation>
    <scope>NUCLEOTIDE SEQUENCE [LARGE SCALE GENOMIC DNA]</scope>
    <source>
        <strain evidence="2">7/96</strain>
    </source>
</reference>
<accession>A0A2P5HS56</accession>
<dbReference type="OrthoDB" id="5232910at2759"/>
<organism evidence="2 3">
    <name type="scientific">Diaporthe helianthi</name>
    <dbReference type="NCBI Taxonomy" id="158607"/>
    <lineage>
        <taxon>Eukaryota</taxon>
        <taxon>Fungi</taxon>
        <taxon>Dikarya</taxon>
        <taxon>Ascomycota</taxon>
        <taxon>Pezizomycotina</taxon>
        <taxon>Sordariomycetes</taxon>
        <taxon>Sordariomycetidae</taxon>
        <taxon>Diaporthales</taxon>
        <taxon>Diaporthaceae</taxon>
        <taxon>Diaporthe</taxon>
    </lineage>
</organism>
<evidence type="ECO:0000256" key="1">
    <source>
        <dbReference type="SAM" id="MobiDB-lite"/>
    </source>
</evidence>
<evidence type="ECO:0000313" key="3">
    <source>
        <dbReference type="Proteomes" id="UP000094444"/>
    </source>
</evidence>
<dbReference type="InParanoid" id="A0A2P5HS56"/>
<dbReference type="EMBL" id="MAVT02000863">
    <property type="protein sequence ID" value="POS73096.1"/>
    <property type="molecule type" value="Genomic_DNA"/>
</dbReference>
<feature type="region of interest" description="Disordered" evidence="1">
    <location>
        <begin position="166"/>
        <end position="190"/>
    </location>
</feature>
<protein>
    <submittedName>
        <fullName evidence="2">Uncharacterized protein</fullName>
    </submittedName>
</protein>
<dbReference type="Proteomes" id="UP000094444">
    <property type="component" value="Unassembled WGS sequence"/>
</dbReference>
<proteinExistence type="predicted"/>